<dbReference type="Gene3D" id="1.10.530.10">
    <property type="match status" value="1"/>
</dbReference>
<keyword evidence="1" id="KW-1133">Transmembrane helix</keyword>
<dbReference type="GO" id="GO:0004040">
    <property type="term" value="F:amidase activity"/>
    <property type="evidence" value="ECO:0007669"/>
    <property type="project" value="InterPro"/>
</dbReference>
<gene>
    <name evidence="3" type="ORF">OCH7691_00447</name>
</gene>
<sequence>MNAKDAGRAVTSAGDGRKVALSLLGVWLAAGTLAVLWSYLGPSSGQDWRVADHAALETLLDARDLSLPAIRAGAPVPRVFLAAFPPDWATVPSTTERKRDFIRVLLPIVLRENERVREIRRRLKDGDATPGWRAMLAARYRVDDDSARSLLRRIDIVPPSLVIAQAAIESGWGRSRFAREGNALFGQWTWDANDPGMVPKSRAAGATHRIRRFDTLAGSVRAYMINLNRHAAYRGFREMRRSMRAASGPFDGTGLAGQLDAYSELGESYVESLQTVIRVNGLDAFDRARLAPSTGLRAAFGVD</sequence>
<organism evidence="3 4">
    <name type="scientific">Oceanibacterium hippocampi</name>
    <dbReference type="NCBI Taxonomy" id="745714"/>
    <lineage>
        <taxon>Bacteria</taxon>
        <taxon>Pseudomonadati</taxon>
        <taxon>Pseudomonadota</taxon>
        <taxon>Alphaproteobacteria</taxon>
        <taxon>Sneathiellales</taxon>
        <taxon>Sneathiellaceae</taxon>
        <taxon>Oceanibacterium</taxon>
    </lineage>
</organism>
<feature type="transmembrane region" description="Helical" evidence="1">
    <location>
        <begin position="21"/>
        <end position="40"/>
    </location>
</feature>
<dbReference type="RefSeq" id="WP_085881786.1">
    <property type="nucleotide sequence ID" value="NZ_FWFR01000001.1"/>
</dbReference>
<reference evidence="3 4" key="1">
    <citation type="submission" date="2017-03" db="EMBL/GenBank/DDBJ databases">
        <authorList>
            <person name="Afonso C.L."/>
            <person name="Miller P.J."/>
            <person name="Scott M.A."/>
            <person name="Spackman E."/>
            <person name="Goraichik I."/>
            <person name="Dimitrov K.M."/>
            <person name="Suarez D.L."/>
            <person name="Swayne D.E."/>
        </authorList>
    </citation>
    <scope>NUCLEOTIDE SEQUENCE [LARGE SCALE GENOMIC DNA]</scope>
    <source>
        <strain evidence="3 4">CECT 7691</strain>
    </source>
</reference>
<keyword evidence="4" id="KW-1185">Reference proteome</keyword>
<evidence type="ECO:0000313" key="4">
    <source>
        <dbReference type="Proteomes" id="UP000193200"/>
    </source>
</evidence>
<accession>A0A1Y5RM32</accession>
<dbReference type="Proteomes" id="UP000193200">
    <property type="component" value="Unassembled WGS sequence"/>
</dbReference>
<keyword evidence="1" id="KW-0812">Transmembrane</keyword>
<dbReference type="AlphaFoldDB" id="A0A1Y5RM32"/>
<dbReference type="PANTHER" id="PTHR40572">
    <property type="entry name" value="PROTEIN BAX"/>
    <property type="match status" value="1"/>
</dbReference>
<dbReference type="SMART" id="SM00047">
    <property type="entry name" value="LYZ2"/>
    <property type="match status" value="1"/>
</dbReference>
<dbReference type="PANTHER" id="PTHR40572:SF1">
    <property type="entry name" value="PROTEIN BAX"/>
    <property type="match status" value="1"/>
</dbReference>
<feature type="domain" description="Mannosyl-glycoprotein endo-beta-N-acetylglucosamidase-like" evidence="2">
    <location>
        <begin position="135"/>
        <end position="270"/>
    </location>
</feature>
<dbReference type="Pfam" id="PF01832">
    <property type="entry name" value="Glucosaminidase"/>
    <property type="match status" value="1"/>
</dbReference>
<evidence type="ECO:0000313" key="3">
    <source>
        <dbReference type="EMBL" id="SLN19568.1"/>
    </source>
</evidence>
<dbReference type="InterPro" id="IPR053195">
    <property type="entry name" value="Bax-like"/>
</dbReference>
<evidence type="ECO:0000256" key="1">
    <source>
        <dbReference type="SAM" id="Phobius"/>
    </source>
</evidence>
<dbReference type="InterPro" id="IPR002901">
    <property type="entry name" value="MGlyc_endo_b_GlcNAc-like_dom"/>
</dbReference>
<evidence type="ECO:0000259" key="2">
    <source>
        <dbReference type="SMART" id="SM00047"/>
    </source>
</evidence>
<name>A0A1Y5RM32_9PROT</name>
<keyword evidence="1" id="KW-0472">Membrane</keyword>
<dbReference type="InParanoid" id="A0A1Y5RM32"/>
<proteinExistence type="predicted"/>
<dbReference type="OrthoDB" id="9788155at2"/>
<protein>
    <recommendedName>
        <fullName evidence="2">Mannosyl-glycoprotein endo-beta-N-acetylglucosamidase-like domain-containing protein</fullName>
    </recommendedName>
</protein>
<dbReference type="EMBL" id="FWFR01000001">
    <property type="protein sequence ID" value="SLN19568.1"/>
    <property type="molecule type" value="Genomic_DNA"/>
</dbReference>